<evidence type="ECO:0000313" key="2">
    <source>
        <dbReference type="Proteomes" id="UP000297617"/>
    </source>
</evidence>
<comment type="caution">
    <text evidence="1">The sequence shown here is derived from an EMBL/GenBank/DDBJ whole genome shotgun (WGS) entry which is preliminary data.</text>
</comment>
<dbReference type="EMBL" id="RQFD01000019">
    <property type="protein sequence ID" value="TGK45911.1"/>
    <property type="molecule type" value="Genomic_DNA"/>
</dbReference>
<sequence>MSHDLLKRLNDLKKDILHPEGIQVTQSQNYPFSIFIYPPADEFTVRAKFVEMIQDIKKENIEILEINLAHECLELLKQRDGDWTIDEIIQKEKEFFEDNKDYRDTFALVNDVFSPILEDENGISKSILNIMETFKSKLEGRKGIVFITRAGFLYPFYRTSSLLKFLTNTRGLSVVFLYPGTRTSETSLSYMGVMSPDSNYRPRMY</sequence>
<name>A0ABY2L0L4_9LEPT</name>
<organism evidence="1 2">
    <name type="scientific">Leptospira bouyouniensis</name>
    <dbReference type="NCBI Taxonomy" id="2484911"/>
    <lineage>
        <taxon>Bacteria</taxon>
        <taxon>Pseudomonadati</taxon>
        <taxon>Spirochaetota</taxon>
        <taxon>Spirochaetia</taxon>
        <taxon>Leptospirales</taxon>
        <taxon>Leptospiraceae</taxon>
        <taxon>Leptospira</taxon>
    </lineage>
</organism>
<reference evidence="2" key="1">
    <citation type="journal article" date="2019" name="PLoS Negl. Trop. Dis.">
        <title>Revisiting the worldwide diversity of Leptospira species in the environment.</title>
        <authorList>
            <person name="Vincent A.T."/>
            <person name="Schiettekatte O."/>
            <person name="Bourhy P."/>
            <person name="Veyrier F.J."/>
            <person name="Picardeau M."/>
        </authorList>
    </citation>
    <scope>NUCLEOTIDE SEQUENCE [LARGE SCALE GENOMIC DNA]</scope>
    <source>
        <strain evidence="2">201800295</strain>
    </source>
</reference>
<accession>A0ABY2L0L4</accession>
<dbReference type="Pfam" id="PF08747">
    <property type="entry name" value="BrxB"/>
    <property type="match status" value="1"/>
</dbReference>
<gene>
    <name evidence="1" type="ORF">EHQ10_18580</name>
</gene>
<evidence type="ECO:0000313" key="1">
    <source>
        <dbReference type="EMBL" id="TGK45911.1"/>
    </source>
</evidence>
<protein>
    <submittedName>
        <fullName evidence="1">DUF1788 domain-containing protein</fullName>
    </submittedName>
</protein>
<dbReference type="InterPro" id="IPR014858">
    <property type="entry name" value="BrxB"/>
</dbReference>
<proteinExistence type="predicted"/>
<dbReference type="Proteomes" id="UP000297617">
    <property type="component" value="Unassembled WGS sequence"/>
</dbReference>
<keyword evidence="2" id="KW-1185">Reference proteome</keyword>
<dbReference type="RefSeq" id="WP_135754989.1">
    <property type="nucleotide sequence ID" value="NZ_RQFD01000019.1"/>
</dbReference>